<dbReference type="GO" id="GO:0003700">
    <property type="term" value="F:DNA-binding transcription factor activity"/>
    <property type="evidence" value="ECO:0007669"/>
    <property type="project" value="InterPro"/>
</dbReference>
<dbReference type="InterPro" id="IPR000835">
    <property type="entry name" value="HTH_MarR-typ"/>
</dbReference>
<keyword evidence="3" id="KW-1185">Reference proteome</keyword>
<sequence>MTARNSTTRRIGLLLRTYGLLGLRLGETISGRLGMEHVDMRALTLIGQAQQDGAPTTVSDLRQRLGLSSGGTTLVLDRLERLGHVRRVRDHRDRRVVRLEVTTEGTRTGHRYFGGLATRLAAVGEDFTEDELATVHRFLEAVVDMTSAHLDDVLADAGAGPGDAR</sequence>
<dbReference type="InterPro" id="IPR036388">
    <property type="entry name" value="WH-like_DNA-bd_sf"/>
</dbReference>
<dbReference type="RefSeq" id="WP_075973777.1">
    <property type="nucleotide sequence ID" value="NZ_MKQR01000007.1"/>
</dbReference>
<evidence type="ECO:0000259" key="1">
    <source>
        <dbReference type="PROSITE" id="PS50995"/>
    </source>
</evidence>
<dbReference type="Proteomes" id="UP000186040">
    <property type="component" value="Unassembled WGS sequence"/>
</dbReference>
<reference evidence="2 3" key="1">
    <citation type="submission" date="2016-10" db="EMBL/GenBank/DDBJ databases">
        <title>The Draft Genome Sequence of Actinokineospora bangkokensis 44EHWT reveals the biosynthetic pathway of antifungal compounds Thailandins with unusual extender unit butylmalonyl-CoA.</title>
        <authorList>
            <person name="Greule A."/>
            <person name="Intra B."/>
            <person name="Flemming S."/>
            <person name="Rommel M.G."/>
            <person name="Panbangred W."/>
            <person name="Bechthold A."/>
        </authorList>
    </citation>
    <scope>NUCLEOTIDE SEQUENCE [LARGE SCALE GENOMIC DNA]</scope>
    <source>
        <strain evidence="2 3">44EHW</strain>
    </source>
</reference>
<dbReference type="PRINTS" id="PR00598">
    <property type="entry name" value="HTHMARR"/>
</dbReference>
<evidence type="ECO:0000313" key="3">
    <source>
        <dbReference type="Proteomes" id="UP000186040"/>
    </source>
</evidence>
<dbReference type="AlphaFoldDB" id="A0A1Q9LQU0"/>
<dbReference type="EMBL" id="MKQR01000007">
    <property type="protein sequence ID" value="OLR94395.1"/>
    <property type="molecule type" value="Genomic_DNA"/>
</dbReference>
<evidence type="ECO:0000313" key="2">
    <source>
        <dbReference type="EMBL" id="OLR94395.1"/>
    </source>
</evidence>
<dbReference type="InterPro" id="IPR036390">
    <property type="entry name" value="WH_DNA-bd_sf"/>
</dbReference>
<name>A0A1Q9LQU0_9PSEU</name>
<accession>A0A1Q9LQU0</accession>
<dbReference type="STRING" id="1193682.BJP25_11580"/>
<dbReference type="GO" id="GO:0006950">
    <property type="term" value="P:response to stress"/>
    <property type="evidence" value="ECO:0007669"/>
    <property type="project" value="TreeGrafter"/>
</dbReference>
<dbReference type="PANTHER" id="PTHR33164">
    <property type="entry name" value="TRANSCRIPTIONAL REGULATOR, MARR FAMILY"/>
    <property type="match status" value="1"/>
</dbReference>
<dbReference type="InterPro" id="IPR039422">
    <property type="entry name" value="MarR/SlyA-like"/>
</dbReference>
<dbReference type="PANTHER" id="PTHR33164:SF106">
    <property type="entry name" value="TRANSCRIPTIONAL REGULATORY PROTEIN"/>
    <property type="match status" value="1"/>
</dbReference>
<dbReference type="SMART" id="SM00347">
    <property type="entry name" value="HTH_MARR"/>
    <property type="match status" value="1"/>
</dbReference>
<feature type="domain" description="HTH marR-type" evidence="1">
    <location>
        <begin position="4"/>
        <end position="144"/>
    </location>
</feature>
<dbReference type="Gene3D" id="1.10.10.10">
    <property type="entry name" value="Winged helix-like DNA-binding domain superfamily/Winged helix DNA-binding domain"/>
    <property type="match status" value="1"/>
</dbReference>
<organism evidence="2 3">
    <name type="scientific">Actinokineospora bangkokensis</name>
    <dbReference type="NCBI Taxonomy" id="1193682"/>
    <lineage>
        <taxon>Bacteria</taxon>
        <taxon>Bacillati</taxon>
        <taxon>Actinomycetota</taxon>
        <taxon>Actinomycetes</taxon>
        <taxon>Pseudonocardiales</taxon>
        <taxon>Pseudonocardiaceae</taxon>
        <taxon>Actinokineospora</taxon>
    </lineage>
</organism>
<comment type="caution">
    <text evidence="2">The sequence shown here is derived from an EMBL/GenBank/DDBJ whole genome shotgun (WGS) entry which is preliminary data.</text>
</comment>
<dbReference type="Pfam" id="PF01047">
    <property type="entry name" value="MarR"/>
    <property type="match status" value="1"/>
</dbReference>
<protein>
    <recommendedName>
        <fullName evidence="1">HTH marR-type domain-containing protein</fullName>
    </recommendedName>
</protein>
<dbReference type="PROSITE" id="PS50995">
    <property type="entry name" value="HTH_MARR_2"/>
    <property type="match status" value="1"/>
</dbReference>
<gene>
    <name evidence="2" type="ORF">BJP25_11580</name>
</gene>
<proteinExistence type="predicted"/>
<dbReference type="SUPFAM" id="SSF46785">
    <property type="entry name" value="Winged helix' DNA-binding domain"/>
    <property type="match status" value="1"/>
</dbReference>